<sequence length="311" mass="33602">MLDDLRFPSGVTFAQAKKDAKRLAKSQSIPHTEALDRIAAQHGLAMPWAKVPAALHELNADIASLPLPVTGQPEFHVSLTGLRNEAVVIGRMGSGKSVGLIQATNLALPEQATAAVLCTVYDPIKSTLPDTSTSTWQLGTAAFPDITTSFHSGVPGYPDIRSLDLPAGSVILLDEGIPTAARPYWPECQAWARDRRIALVYLLQDAEPLTGVLNPVNIAFVLSHQPSEGSGHQFSLRLADGRESIVDFYLWSAAKRFKDAVKLVMTTDPEISTFYLQKNSTAEAQATTLEAAQKLWSEGKNATIVGRFKGM</sequence>
<reference evidence="1 2" key="1">
    <citation type="submission" date="2015-11" db="EMBL/GenBank/DDBJ databases">
        <authorList>
            <person name="Chong T.M."/>
            <person name="Chan K.G."/>
            <person name="Dessaux Y."/>
        </authorList>
    </citation>
    <scope>NUCLEOTIDE SEQUENCE [LARGE SCALE GENOMIC DNA]</scope>
    <source>
        <strain evidence="1 2">S5.2</strain>
        <plasmid evidence="2">Plasmid</plasmid>
    </source>
</reference>
<dbReference type="Proteomes" id="UP000028530">
    <property type="component" value="Plasmid pPME5"/>
</dbReference>
<accession>A0ABM5W3K5</accession>
<dbReference type="RefSeq" id="WP_017362331.1">
    <property type="nucleotide sequence ID" value="NZ_CP013125.1"/>
</dbReference>
<keyword evidence="2" id="KW-1185">Reference proteome</keyword>
<gene>
    <name evidence="1" type="ORF">DW68_024455</name>
</gene>
<proteinExistence type="predicted"/>
<name>A0ABM5W3K5_ECTME</name>
<evidence type="ECO:0000313" key="1">
    <source>
        <dbReference type="EMBL" id="ALN21834.1"/>
    </source>
</evidence>
<evidence type="ECO:0000313" key="2">
    <source>
        <dbReference type="Proteomes" id="UP000028530"/>
    </source>
</evidence>
<dbReference type="GeneID" id="57609039"/>
<dbReference type="EMBL" id="CP013125">
    <property type="protein sequence ID" value="ALN21834.1"/>
    <property type="molecule type" value="Genomic_DNA"/>
</dbReference>
<keyword evidence="1" id="KW-0614">Plasmid</keyword>
<organism evidence="1 2">
    <name type="scientific">Ectopseudomonas mendocina S5.2</name>
    <dbReference type="NCBI Taxonomy" id="1225174"/>
    <lineage>
        <taxon>Bacteria</taxon>
        <taxon>Pseudomonadati</taxon>
        <taxon>Pseudomonadota</taxon>
        <taxon>Gammaproteobacteria</taxon>
        <taxon>Pseudomonadales</taxon>
        <taxon>Pseudomonadaceae</taxon>
        <taxon>Ectopseudomonas</taxon>
    </lineage>
</organism>
<geneLocation type="plasmid" evidence="2"/>
<protein>
    <submittedName>
        <fullName evidence="1">Uncharacterized protein</fullName>
    </submittedName>
</protein>